<dbReference type="RefSeq" id="WP_192360313.1">
    <property type="nucleotide sequence ID" value="NZ_CP119182.1"/>
</dbReference>
<protein>
    <submittedName>
        <fullName evidence="1">Uncharacterized protein</fullName>
    </submittedName>
</protein>
<name>A0A927L0L1_9ACTN</name>
<gene>
    <name evidence="1" type="ORF">IHE70_09345</name>
</gene>
<comment type="caution">
    <text evidence="1">The sequence shown here is derived from an EMBL/GenBank/DDBJ whole genome shotgun (WGS) entry which is preliminary data.</text>
</comment>
<evidence type="ECO:0000313" key="2">
    <source>
        <dbReference type="Proteomes" id="UP000661025"/>
    </source>
</evidence>
<evidence type="ECO:0000313" key="1">
    <source>
        <dbReference type="EMBL" id="MBD9723445.1"/>
    </source>
</evidence>
<sequence>MAKQSGLGDNFYLHGYNVSGDLGSISVSGGPAALEVTGIDKSAYQRIGGLRTGGMTWQAFFNPATDQGHERFSSLPTTDVIASYFRGTTLGNPAACQVSKQINYDGNRGDDGAFTFQVDAQCNGFGVEWGRSLTAGVRTDTAATDGTGIDTTASASFGAQAYLQAFAMTGTDVTVKIQDSADNVTFADVAGLAFTELAAGNTAERIATGNTATIRRYIRAVTVTTGGFSSLAFAVVIVKNEIAGQVF</sequence>
<dbReference type="Proteomes" id="UP000661025">
    <property type="component" value="Unassembled WGS sequence"/>
</dbReference>
<proteinExistence type="predicted"/>
<accession>A0A927L0L1</accession>
<dbReference type="AlphaFoldDB" id="A0A927L0L1"/>
<dbReference type="EMBL" id="JACYXT010000003">
    <property type="protein sequence ID" value="MBD9723445.1"/>
    <property type="molecule type" value="Genomic_DNA"/>
</dbReference>
<reference evidence="1" key="1">
    <citation type="submission" date="2020-09" db="EMBL/GenBank/DDBJ databases">
        <title>Streptomyces canutascabiei sp. nov., which causes potato common scab and is distributed across the world.</title>
        <authorList>
            <person name="Nguyen H.P."/>
            <person name="Weisberg A.J."/>
            <person name="Chang J.H."/>
            <person name="Clarke C.R."/>
        </authorList>
    </citation>
    <scope>NUCLEOTIDE SEQUENCE</scope>
    <source>
        <strain evidence="1">ID-01-6.2a</strain>
    </source>
</reference>
<organism evidence="1 2">
    <name type="scientific">Streptomyces caniscabiei</name>
    <dbReference type="NCBI Taxonomy" id="2746961"/>
    <lineage>
        <taxon>Bacteria</taxon>
        <taxon>Bacillati</taxon>
        <taxon>Actinomycetota</taxon>
        <taxon>Actinomycetes</taxon>
        <taxon>Kitasatosporales</taxon>
        <taxon>Streptomycetaceae</taxon>
        <taxon>Streptomyces</taxon>
    </lineage>
</organism>
<dbReference type="GeneID" id="79933739"/>